<gene>
    <name evidence="2" type="ORF">BaRGS_00019739</name>
</gene>
<name>A0ABD0KQ07_9CAEN</name>
<reference evidence="2 3" key="1">
    <citation type="journal article" date="2023" name="Sci. Data">
        <title>Genome assembly of the Korean intertidal mud-creeper Batillaria attramentaria.</title>
        <authorList>
            <person name="Patra A.K."/>
            <person name="Ho P.T."/>
            <person name="Jun S."/>
            <person name="Lee S.J."/>
            <person name="Kim Y."/>
            <person name="Won Y.J."/>
        </authorList>
    </citation>
    <scope>NUCLEOTIDE SEQUENCE [LARGE SCALE GENOMIC DNA]</scope>
    <source>
        <strain evidence="2">Wonlab-2016</strain>
    </source>
</reference>
<keyword evidence="1" id="KW-0812">Transmembrane</keyword>
<accession>A0ABD0KQ07</accession>
<dbReference type="EMBL" id="JACVVK020000143">
    <property type="protein sequence ID" value="KAK7489078.1"/>
    <property type="molecule type" value="Genomic_DNA"/>
</dbReference>
<feature type="transmembrane region" description="Helical" evidence="1">
    <location>
        <begin position="29"/>
        <end position="51"/>
    </location>
</feature>
<dbReference type="Proteomes" id="UP001519460">
    <property type="component" value="Unassembled WGS sequence"/>
</dbReference>
<sequence>MTTQGFPGLAQTQQTVATSPIRPQFWHTLVLSLLPVFTTRSVVLYAIMLMLPLHRQYLHIKITIPTIVLVATKTSQCTVTTSQNSNPKLC</sequence>
<protein>
    <submittedName>
        <fullName evidence="2">Uncharacterized protein</fullName>
    </submittedName>
</protein>
<evidence type="ECO:0000256" key="1">
    <source>
        <dbReference type="SAM" id="Phobius"/>
    </source>
</evidence>
<organism evidence="2 3">
    <name type="scientific">Batillaria attramentaria</name>
    <dbReference type="NCBI Taxonomy" id="370345"/>
    <lineage>
        <taxon>Eukaryota</taxon>
        <taxon>Metazoa</taxon>
        <taxon>Spiralia</taxon>
        <taxon>Lophotrochozoa</taxon>
        <taxon>Mollusca</taxon>
        <taxon>Gastropoda</taxon>
        <taxon>Caenogastropoda</taxon>
        <taxon>Sorbeoconcha</taxon>
        <taxon>Cerithioidea</taxon>
        <taxon>Batillariidae</taxon>
        <taxon>Batillaria</taxon>
    </lineage>
</organism>
<dbReference type="AlphaFoldDB" id="A0ABD0KQ07"/>
<keyword evidence="1" id="KW-1133">Transmembrane helix</keyword>
<comment type="caution">
    <text evidence="2">The sequence shown here is derived from an EMBL/GenBank/DDBJ whole genome shotgun (WGS) entry which is preliminary data.</text>
</comment>
<evidence type="ECO:0000313" key="3">
    <source>
        <dbReference type="Proteomes" id="UP001519460"/>
    </source>
</evidence>
<evidence type="ECO:0000313" key="2">
    <source>
        <dbReference type="EMBL" id="KAK7489078.1"/>
    </source>
</evidence>
<keyword evidence="3" id="KW-1185">Reference proteome</keyword>
<keyword evidence="1" id="KW-0472">Membrane</keyword>
<proteinExistence type="predicted"/>